<dbReference type="Gene3D" id="1.20.1640.10">
    <property type="entry name" value="Multidrug efflux transporter AcrB transmembrane domain"/>
    <property type="match status" value="2"/>
</dbReference>
<dbReference type="Pfam" id="PF00873">
    <property type="entry name" value="ACR_tran"/>
    <property type="match status" value="1"/>
</dbReference>
<dbReference type="Gene3D" id="3.30.70.1440">
    <property type="entry name" value="Multidrug efflux transporter AcrB pore domain"/>
    <property type="match status" value="1"/>
</dbReference>
<accession>A0ABW2CPI9</accession>
<feature type="transmembrane region" description="Helical" evidence="2">
    <location>
        <begin position="460"/>
        <end position="487"/>
    </location>
</feature>
<feature type="transmembrane region" description="Helical" evidence="2">
    <location>
        <begin position="917"/>
        <end position="941"/>
    </location>
</feature>
<feature type="transmembrane region" description="Helical" evidence="2">
    <location>
        <begin position="994"/>
        <end position="1021"/>
    </location>
</feature>
<dbReference type="SUPFAM" id="SSF82866">
    <property type="entry name" value="Multidrug efflux transporter AcrB transmembrane domain"/>
    <property type="match status" value="2"/>
</dbReference>
<evidence type="ECO:0000256" key="2">
    <source>
        <dbReference type="SAM" id="Phobius"/>
    </source>
</evidence>
<evidence type="ECO:0000256" key="1">
    <source>
        <dbReference type="SAM" id="MobiDB-lite"/>
    </source>
</evidence>
<keyword evidence="2" id="KW-1133">Transmembrane helix</keyword>
<feature type="transmembrane region" description="Helical" evidence="2">
    <location>
        <begin position="360"/>
        <end position="380"/>
    </location>
</feature>
<keyword evidence="2" id="KW-0812">Transmembrane</keyword>
<evidence type="ECO:0000313" key="4">
    <source>
        <dbReference type="Proteomes" id="UP001596380"/>
    </source>
</evidence>
<organism evidence="3 4">
    <name type="scientific">Actinomadura yumaensis</name>
    <dbReference type="NCBI Taxonomy" id="111807"/>
    <lineage>
        <taxon>Bacteria</taxon>
        <taxon>Bacillati</taxon>
        <taxon>Actinomycetota</taxon>
        <taxon>Actinomycetes</taxon>
        <taxon>Streptosporangiales</taxon>
        <taxon>Thermomonosporaceae</taxon>
        <taxon>Actinomadura</taxon>
    </lineage>
</organism>
<dbReference type="Gene3D" id="3.30.2090.10">
    <property type="entry name" value="Multidrug efflux transporter AcrB TolC docking domain, DN and DC subdomains"/>
    <property type="match status" value="2"/>
</dbReference>
<protein>
    <submittedName>
        <fullName evidence="3">Efflux RND transporter permease subunit</fullName>
    </submittedName>
</protein>
<dbReference type="SUPFAM" id="SSF82714">
    <property type="entry name" value="Multidrug efflux transporter AcrB TolC docking domain, DN and DC subdomains"/>
    <property type="match status" value="2"/>
</dbReference>
<gene>
    <name evidence="3" type="ORF">ACFQKB_28565</name>
</gene>
<dbReference type="PRINTS" id="PR00702">
    <property type="entry name" value="ACRIFLAVINRP"/>
</dbReference>
<proteinExistence type="predicted"/>
<dbReference type="Gene3D" id="3.30.70.1430">
    <property type="entry name" value="Multidrug efflux transporter AcrB pore domain"/>
    <property type="match status" value="2"/>
</dbReference>
<feature type="compositionally biased region" description="Gly residues" evidence="1">
    <location>
        <begin position="751"/>
        <end position="770"/>
    </location>
</feature>
<feature type="transmembrane region" description="Helical" evidence="2">
    <location>
        <begin position="335"/>
        <end position="353"/>
    </location>
</feature>
<dbReference type="Gene3D" id="3.30.70.1320">
    <property type="entry name" value="Multidrug efflux transporter AcrB pore domain like"/>
    <property type="match status" value="1"/>
</dbReference>
<feature type="transmembrane region" description="Helical" evidence="2">
    <location>
        <begin position="386"/>
        <end position="407"/>
    </location>
</feature>
<keyword evidence="2" id="KW-0472">Membrane</keyword>
<feature type="transmembrane region" description="Helical" evidence="2">
    <location>
        <begin position="962"/>
        <end position="982"/>
    </location>
</feature>
<evidence type="ECO:0000313" key="3">
    <source>
        <dbReference type="EMBL" id="MFC6883742.1"/>
    </source>
</evidence>
<dbReference type="InterPro" id="IPR027463">
    <property type="entry name" value="AcrB_DN_DC_subdom"/>
</dbReference>
<dbReference type="Proteomes" id="UP001596380">
    <property type="component" value="Unassembled WGS sequence"/>
</dbReference>
<feature type="transmembrane region" description="Helical" evidence="2">
    <location>
        <begin position="891"/>
        <end position="911"/>
    </location>
</feature>
<feature type="transmembrane region" description="Helical" evidence="2">
    <location>
        <begin position="428"/>
        <end position="448"/>
    </location>
</feature>
<comment type="caution">
    <text evidence="3">The sequence shown here is derived from an EMBL/GenBank/DDBJ whole genome shotgun (WGS) entry which is preliminary data.</text>
</comment>
<reference evidence="4" key="1">
    <citation type="journal article" date="2019" name="Int. J. Syst. Evol. Microbiol.">
        <title>The Global Catalogue of Microorganisms (GCM) 10K type strain sequencing project: providing services to taxonomists for standard genome sequencing and annotation.</title>
        <authorList>
            <consortium name="The Broad Institute Genomics Platform"/>
            <consortium name="The Broad Institute Genome Sequencing Center for Infectious Disease"/>
            <person name="Wu L."/>
            <person name="Ma J."/>
        </authorList>
    </citation>
    <scope>NUCLEOTIDE SEQUENCE [LARGE SCALE GENOMIC DNA]</scope>
    <source>
        <strain evidence="4">JCM 3369</strain>
    </source>
</reference>
<dbReference type="PANTHER" id="PTHR32063">
    <property type="match status" value="1"/>
</dbReference>
<dbReference type="InterPro" id="IPR001036">
    <property type="entry name" value="Acrflvin-R"/>
</dbReference>
<dbReference type="RefSeq" id="WP_160826757.1">
    <property type="nucleotide sequence ID" value="NZ_JBHSXE010000001.1"/>
</dbReference>
<name>A0ABW2CPI9_9ACTN</name>
<feature type="region of interest" description="Disordered" evidence="1">
    <location>
        <begin position="751"/>
        <end position="772"/>
    </location>
</feature>
<dbReference type="EMBL" id="JBHSXS010000021">
    <property type="protein sequence ID" value="MFC6883742.1"/>
    <property type="molecule type" value="Genomic_DNA"/>
</dbReference>
<dbReference type="SUPFAM" id="SSF82693">
    <property type="entry name" value="Multidrug efflux transporter AcrB pore domain, PN1, PN2, PC1 and PC2 subdomains"/>
    <property type="match status" value="3"/>
</dbReference>
<keyword evidence="4" id="KW-1185">Reference proteome</keyword>
<feature type="transmembrane region" description="Helical" evidence="2">
    <location>
        <begin position="527"/>
        <end position="545"/>
    </location>
</feature>
<feature type="transmembrane region" description="Helical" evidence="2">
    <location>
        <begin position="865"/>
        <end position="884"/>
    </location>
</feature>
<dbReference type="PANTHER" id="PTHR32063:SF0">
    <property type="entry name" value="SWARMING MOTILITY PROTEIN SWRC"/>
    <property type="match status" value="1"/>
</dbReference>
<sequence>MNFLTRLSLANRALVALAAVGVLLFGAFTATSLKRELFPSINEPALTVTTAYPGAAPAIVESALTRKVEDAVKGAERQTEVTSVSAKGVSSVQVSYEFGVDLDKATSELQQRIARIQPDLPERVTPSVAGFKTEDLPAIVLTVAGPGDQQALARRLESVAVPRLSGLAGVREVKVDGARDDRIEVDVDPARLRRAGGTTEAVANALKGAGVPVPAGSVRNGALSLPVQVGETLASAEAVRDLRLVGAERPARLGDVASVRVGPEEPESLIRVGGRRALALSVLPAADGNTVGISHRVRDELPALAKAMGGGVTFTAVFDGAPAIEEAIGDLTTEGLLGLAFSALVILVFLFSLRSTLVTLVSIPVSLLIALIGLGAGGFSLNLLTLSALTVAIGRVVDDSIVVIENIKRHLGYGEEKRSAILGGVREVAGAVVASTLTTVAVFLPIAFTGGIVGALFSSFSLTVTIALLASLLVSLTLVPVLAYWFLKAPAAASRAASRREAEDGERSGRLQRAYVPVIRFAVRRRWVTLGAALAVFVLTAGLGTQLKTSFLDDIGGRRFTVRQEMPPGTGLEATEAASGRIEAVVRGLPHVKNSWAEVGSSDEDPSGGGTATVTVELTKDADSEALQNRVRDRLRAQGAAGRVTVDEGEGSGSTAEITVFAAGAVPEQALRGAADRVVRVMRETSGTADVRSDLGEAAQELRVRVDPAKAAALGLTETQVGQAVAQATQGEPVAKADLGGRQGDVVLRVGAGGSGGRPAGDGAAGGGAPQGDARTLAALEIPTPAGRSVRLGAVAAVTTERAPVTLTRIDGRRAVTVKAKVTGGDLGKVNGAIERRVKALPLPEGVTTDVGGTGEEQDDSFADLALALGAAILIVYLVMVGTFRSLVHPLTLLVSVPFAATGAIGLLVVTGTPLGLPALIGALMLVGIVVTNAIVLLDLVRQYREAGMSARDAVVEGGRHRVRPVLMTALATVFALVPMALGLTGEGGFISRPLAVVVIGGLTTSTVLTLVLIPTLYTIVEDVKDRFRRRRGAGDAPERDPEAQPVG</sequence>